<feature type="region of interest" description="Disordered" evidence="1">
    <location>
        <begin position="55"/>
        <end position="82"/>
    </location>
</feature>
<dbReference type="AlphaFoldDB" id="R4T3P0"/>
<evidence type="ECO:0000313" key="3">
    <source>
        <dbReference type="Proteomes" id="UP000013968"/>
    </source>
</evidence>
<dbReference type="HOGENOM" id="CLU_2140620_0_0_11"/>
<name>R4T3P0_9PSEU</name>
<reference evidence="2 3" key="1">
    <citation type="journal article" date="2013" name="BMC Genomics">
        <title>ContigScape: a Cytoscape plugin facilitating microbial genome gap closing.</title>
        <authorList>
            <person name="Tang B."/>
            <person name="Wang Q."/>
            <person name="Yang M."/>
            <person name="Xie F."/>
            <person name="Zhu Y."/>
            <person name="Zhuo Y."/>
            <person name="Wang S."/>
            <person name="Gao H."/>
            <person name="Ding X."/>
            <person name="Zhang L."/>
            <person name="Zhao G."/>
            <person name="Zheng H."/>
        </authorList>
    </citation>
    <scope>NUCLEOTIDE SEQUENCE [LARGE SCALE GENOMIC DNA]</scope>
    <source>
        <strain evidence="2 3">HCCB10007</strain>
    </source>
</reference>
<evidence type="ECO:0000313" key="2">
    <source>
        <dbReference type="EMBL" id="AGM09425.1"/>
    </source>
</evidence>
<protein>
    <submittedName>
        <fullName evidence="2">Uncharacterized protein</fullName>
    </submittedName>
</protein>
<feature type="region of interest" description="Disordered" evidence="1">
    <location>
        <begin position="1"/>
        <end position="38"/>
    </location>
</feature>
<gene>
    <name evidence="2" type="ORF">AORI_6843</name>
</gene>
<dbReference type="Proteomes" id="UP000013968">
    <property type="component" value="Chromosome"/>
</dbReference>
<dbReference type="EMBL" id="CP003410">
    <property type="protein sequence ID" value="AGM09425.1"/>
    <property type="molecule type" value="Genomic_DNA"/>
</dbReference>
<organism evidence="2 3">
    <name type="scientific">Amycolatopsis keratiniphila</name>
    <dbReference type="NCBI Taxonomy" id="129921"/>
    <lineage>
        <taxon>Bacteria</taxon>
        <taxon>Bacillati</taxon>
        <taxon>Actinomycetota</taxon>
        <taxon>Actinomycetes</taxon>
        <taxon>Pseudonocardiales</taxon>
        <taxon>Pseudonocardiaceae</taxon>
        <taxon>Amycolatopsis</taxon>
        <taxon>Amycolatopsis japonica group</taxon>
    </lineage>
</organism>
<dbReference type="PATRIC" id="fig|1156913.3.peg.6983"/>
<keyword evidence="3" id="KW-1185">Reference proteome</keyword>
<dbReference type="KEGG" id="aoi:AORI_6843"/>
<sequence length="112" mass="12097">MDVAGRGDPGQPDHLPSSFRIRAAPGSGHEKGRPVGRPGGALVWFSAGLRGRRRAATTGRSARAWRRSYRSPESRGGSLIPGTRRQHFISAGAVRPSYWRSGFTFDSCLSSC</sequence>
<evidence type="ECO:0000256" key="1">
    <source>
        <dbReference type="SAM" id="MobiDB-lite"/>
    </source>
</evidence>
<proteinExistence type="predicted"/>
<accession>R4T3P0</accession>